<evidence type="ECO:0000256" key="12">
    <source>
        <dbReference type="ARBA" id="ARBA00022595"/>
    </source>
</evidence>
<dbReference type="GO" id="GO:0055036">
    <property type="term" value="C:virion membrane"/>
    <property type="evidence" value="ECO:0007669"/>
    <property type="project" value="UniProtKB-SubCell"/>
</dbReference>
<dbReference type="FunFam" id="1.10.287.210:FF:000001">
    <property type="entry name" value="Envelope glycoprotein gp160"/>
    <property type="match status" value="1"/>
</dbReference>
<evidence type="ECO:0000256" key="18">
    <source>
        <dbReference type="ARBA" id="ARBA00022844"/>
    </source>
</evidence>
<evidence type="ECO:0000256" key="5">
    <source>
        <dbReference type="ARBA" id="ARBA00004578"/>
    </source>
</evidence>
<evidence type="ECO:0000256" key="11">
    <source>
        <dbReference type="ARBA" id="ARBA00022581"/>
    </source>
</evidence>
<protein>
    <recommendedName>
        <fullName evidence="32">Envelope glycoprotein gp160</fullName>
    </recommendedName>
    <alternativeName>
        <fullName evidence="32">Env polyprotein</fullName>
    </alternativeName>
    <component>
        <recommendedName>
            <fullName evidence="32">Surface protein gp120</fullName>
            <shortName evidence="32">SU</shortName>
        </recommendedName>
        <alternativeName>
            <fullName evidence="32">Glycoprotein 120</fullName>
            <shortName evidence="32">gp120</shortName>
        </alternativeName>
    </component>
    <component>
        <recommendedName>
            <fullName evidence="32">Transmembrane protein gp41</fullName>
            <shortName evidence="32">TM</shortName>
        </recommendedName>
        <alternativeName>
            <fullName evidence="32">Glycoprotein 41</fullName>
            <shortName evidence="32">gp41</shortName>
        </alternativeName>
    </component>
</protein>
<evidence type="ECO:0000256" key="31">
    <source>
        <dbReference type="ARBA" id="ARBA00023296"/>
    </source>
</evidence>
<feature type="chain" id="PRO_5027188686" description="Transmembrane protein gp41" evidence="32">
    <location>
        <begin position="495"/>
        <end position="839"/>
    </location>
</feature>
<evidence type="ECO:0000256" key="6">
    <source>
        <dbReference type="ARBA" id="ARBA00004650"/>
    </source>
</evidence>
<evidence type="ECO:0000256" key="34">
    <source>
        <dbReference type="SAM" id="MobiDB-lite"/>
    </source>
</evidence>
<keyword evidence="27 32" id="KW-1015">Disulfide bond</keyword>
<feature type="region of interest" description="MPER; binding to GalCer" evidence="32">
    <location>
        <begin position="645"/>
        <end position="666"/>
    </location>
</feature>
<feature type="region of interest" description="Disordered" evidence="34">
    <location>
        <begin position="699"/>
        <end position="725"/>
    </location>
</feature>
<evidence type="ECO:0000256" key="28">
    <source>
        <dbReference type="ARBA" id="ARBA00023180"/>
    </source>
</evidence>
<evidence type="ECO:0000256" key="10">
    <source>
        <dbReference type="ARBA" id="ARBA00022570"/>
    </source>
</evidence>
<keyword evidence="11 32" id="KW-0945">Host-virus interaction</keyword>
<keyword evidence="24 32" id="KW-0175">Coiled coil</keyword>
<dbReference type="GO" id="GO:0019031">
    <property type="term" value="C:viral envelope"/>
    <property type="evidence" value="ECO:0007669"/>
    <property type="project" value="UniProtKB-KW"/>
</dbReference>
<dbReference type="SUPFAM" id="SSF58069">
    <property type="entry name" value="Virus ectodomain"/>
    <property type="match status" value="1"/>
</dbReference>
<evidence type="ECO:0000256" key="25">
    <source>
        <dbReference type="ARBA" id="ARBA00023136"/>
    </source>
</evidence>
<comment type="subcellular location">
    <molecule>Surface protein gp120</molecule>
    <subcellularLocation>
        <location evidence="32">Virion membrane</location>
        <topology evidence="32">Peripheral membrane protein</topology>
    </subcellularLocation>
    <subcellularLocation>
        <location evidence="32">Host cell membrane</location>
        <topology evidence="32">Peripheral membrane protein</topology>
    </subcellularLocation>
    <subcellularLocation>
        <location evidence="32">Host endosome membrane</location>
        <topology evidence="32">Single-pass type I membrane protein</topology>
    </subcellularLocation>
    <text evidence="32">The surface protein is not anchored to the viral envelope, but associates with the extravirion surface through its binding to TM. It is probably concentrated at the site of budding and incorporated into the virions possibly by contacts between the cytoplasmic tail of Env and the N-terminus of Gag.</text>
</comment>
<dbReference type="GO" id="GO:0052031">
    <property type="term" value="P:symbiont-mediated perturbation of host defense response"/>
    <property type="evidence" value="ECO:0007669"/>
    <property type="project" value="UniProtKB-UniRule"/>
</dbReference>
<evidence type="ECO:0000256" key="13">
    <source>
        <dbReference type="ARBA" id="ARBA00022685"/>
    </source>
</evidence>
<evidence type="ECO:0000256" key="3">
    <source>
        <dbReference type="ARBA" id="ARBA00004505"/>
    </source>
</evidence>
<gene>
    <name evidence="32 37" type="primary">env</name>
</gene>
<dbReference type="Pfam" id="PF00516">
    <property type="entry name" value="GP120"/>
    <property type="match status" value="1"/>
</dbReference>
<keyword evidence="22 32" id="KW-1133">Transmembrane helix</keyword>
<feature type="disulfide bond" evidence="32">
    <location>
        <begin position="53"/>
        <end position="73"/>
    </location>
</feature>
<evidence type="ECO:0000256" key="22">
    <source>
        <dbReference type="ARBA" id="ARBA00022989"/>
    </source>
</evidence>
<keyword evidence="10 32" id="KW-1165">Clathrin-mediated endocytosis of virus by host</keyword>
<evidence type="ECO:0000256" key="19">
    <source>
        <dbReference type="ARBA" id="ARBA00022870"/>
    </source>
</evidence>
<evidence type="ECO:0000256" key="24">
    <source>
        <dbReference type="ARBA" id="ARBA00023054"/>
    </source>
</evidence>
<feature type="region of interest" description="V2" evidence="32">
    <location>
        <begin position="157"/>
        <end position="196"/>
    </location>
</feature>
<dbReference type="EMBL" id="MG760390">
    <property type="protein sequence ID" value="AUZ99972.1"/>
    <property type="molecule type" value="Genomic_DNA"/>
</dbReference>
<dbReference type="FunFam" id="2.170.40.20:FF:000003">
    <property type="entry name" value="Envelope glycoprotein gp160"/>
    <property type="match status" value="1"/>
</dbReference>
<feature type="lipid moiety-binding region" description="S-palmitoyl cysteine; by host" evidence="32">
    <location>
        <position position="747"/>
    </location>
</feature>
<dbReference type="GO" id="GO:0044175">
    <property type="term" value="C:host cell endosome membrane"/>
    <property type="evidence" value="ECO:0007669"/>
    <property type="project" value="UniProtKB-SubCell"/>
</dbReference>
<keyword evidence="18 32" id="KW-0946">Virion</keyword>
<comment type="function">
    <text evidence="32">Surface protein gp120: Attaches the virus to the host lymphoid cell by binding to the primary receptor CD4. This interaction induces a structural rearrangement creating a high affinity binding site for a chemokine coreceptor like CXCR4 and/or CCR5. Acts as a ligand for CD209/DC-SIGN and CLEC4M/DC-SIGNR, which are respectively found on dendritic cells (DCs), and on endothelial cells of liver sinusoids and lymph node sinuses. These interactions allow capture of viral particles at mucosal surfaces by these cells and subsequent transmission to permissive cells. HIV subverts the migration properties of dendritic cells to gain access to CD4+ T-cells in lymph nodes. Virus transmission to permissive T-cells occurs either in trans (without DCs infection, through viral capture and transmission), or in cis (following DCs productive infection, through the usual CD4-gp120 interaction), thereby inducing a robust infection. In trans infection, bound virions remain infectious over days and it is proposed that they are not degraded, but protected in non-lysosomal acidic organelles within the DCs close to the cell membrane thus contributing to the viral infectious potential during DCs' migration from the periphery to the lymphoid tissues. On arrival at lymphoid tissues, intact virions recycle back to DCs' cell surface allowing virus transmission to CD4+ T-cells.</text>
</comment>
<evidence type="ECO:0000256" key="8">
    <source>
        <dbReference type="ARBA" id="ARBA00022510"/>
    </source>
</evidence>
<feature type="short sequence motif" description="Di-leucine internalization motif" evidence="32">
    <location>
        <begin position="838"/>
        <end position="839"/>
    </location>
</feature>
<feature type="region of interest" description="Immunosuppression" evidence="32">
    <location>
        <begin position="557"/>
        <end position="575"/>
    </location>
</feature>
<dbReference type="GO" id="GO:0019082">
    <property type="term" value="P:viral protein processing"/>
    <property type="evidence" value="ECO:0007669"/>
    <property type="project" value="UniProtKB-UniRule"/>
</dbReference>
<dbReference type="Gene3D" id="1.20.5.490">
    <property type="entry name" value="Single helix bin"/>
    <property type="match status" value="1"/>
</dbReference>
<comment type="caution">
    <text evidence="32 33">Lacks conserved residue(s) required for the propagation of feature annotation.</text>
</comment>
<comment type="similarity">
    <text evidence="32">Belongs to the HIV-1 env protein family.</text>
</comment>
<feature type="disulfide bond" evidence="32">
    <location>
        <begin position="581"/>
        <end position="587"/>
    </location>
</feature>
<organismHost>
    <name type="scientific">Homo sapiens</name>
    <name type="common">Human</name>
    <dbReference type="NCBI Taxonomy" id="9606"/>
</organismHost>
<proteinExistence type="inferred from homology"/>
<feature type="region of interest" description="Fusion peptide" evidence="32">
    <location>
        <begin position="495"/>
        <end position="515"/>
    </location>
</feature>
<keyword evidence="30 32" id="KW-0449">Lipoprotein</keyword>
<reference evidence="37" key="1">
    <citation type="journal article" date="2020" name="Virol. Sin.">
        <title>Laos is Affected by HIV CRF01_AE and the Newly Identified CRF97_01B.</title>
        <authorList>
            <person name="Chen X."/>
            <person name="Ye M."/>
            <person name="Wang Y."/>
            <person name="Zhang C."/>
            <person name="Zheng Y.T."/>
        </authorList>
    </citation>
    <scope>NUCLEOTIDE SEQUENCE</scope>
    <source>
        <strain evidence="37">VI22F3899</strain>
    </source>
</reference>
<keyword evidence="17 32" id="KW-1161">Viral attachment to host cell</keyword>
<evidence type="ECO:0000259" key="36">
    <source>
        <dbReference type="Pfam" id="PF00517"/>
    </source>
</evidence>
<comment type="domain">
    <text evidence="32">The YXXL motif is involved in determining the exact site of viral release at the surface of infected mononuclear cells and promotes endocytosis. YXXL and di-leucine endocytosis motifs interact directly or indirectly with the clathrin adapter complexes, opperate independently, and their activities are not additive.</text>
</comment>
<keyword evidence="26 32" id="KW-0564">Palmitate</keyword>
<keyword evidence="13 32" id="KW-0165">Cleavage on pair of basic residues</keyword>
<feature type="site" description="Cleavage; by host furin" evidence="32">
    <location>
        <begin position="494"/>
        <end position="495"/>
    </location>
</feature>
<comment type="subcellular location">
    <molecule>Transmembrane protein gp41</molecule>
    <subcellularLocation>
        <location evidence="32">Virion membrane</location>
        <topology evidence="32">Single-pass type I membrane protein</topology>
    </subcellularLocation>
    <subcellularLocation>
        <location evidence="32">Host cell membrane</location>
        <topology evidence="32">Single-pass type I membrane protein</topology>
    </subcellularLocation>
    <subcellularLocation>
        <location evidence="32">Host endosome membrane</location>
        <topology evidence="32">Single-pass type I membrane protein</topology>
    </subcellularLocation>
    <text evidence="32">It is probably concentrated at the site of budding and incorporated into the virions possibly by contacts between the cytoplasmic tail of Env and the N-terminus of Gag.</text>
</comment>
<keyword evidence="21 32" id="KW-1164">Virus endocytosis by host</keyword>
<comment type="PTM">
    <text evidence="32">Specific enzymatic cleavages in vivo yield mature proteins. Envelope glycoproteins are synthesized as a inactive precursor that is heavily N-glycosylated and processed likely by host cell furin in the Golgi to yield the mature SU and TM proteins. The cleavage site between SU and TM requires the minimal sequence [KR]-X-[KR]-R. About 2 of the 9 disulfide bonds of gp41 are reduced by P4HB/PDI, following binding to CD4 receptor.</text>
</comment>
<evidence type="ECO:0000256" key="17">
    <source>
        <dbReference type="ARBA" id="ARBA00022804"/>
    </source>
</evidence>
<feature type="region of interest" description="V5" evidence="32">
    <location>
        <begin position="444"/>
        <end position="454"/>
    </location>
</feature>
<keyword evidence="31 32" id="KW-1160">Virus entry into host cell</keyword>
<evidence type="ECO:0000256" key="26">
    <source>
        <dbReference type="ARBA" id="ARBA00023139"/>
    </source>
</evidence>
<dbReference type="Gene3D" id="2.170.40.20">
    <property type="entry name" value="Human immunodeficiency virus 1, Gp160, envelope glycoprotein"/>
    <property type="match status" value="2"/>
</dbReference>
<keyword evidence="16 32" id="KW-0732">Signal</keyword>
<dbReference type="GO" id="GO:0075512">
    <property type="term" value="P:clathrin-dependent endocytosis of virus by host cell"/>
    <property type="evidence" value="ECO:0007669"/>
    <property type="project" value="UniProtKB-UniRule"/>
</dbReference>
<comment type="domain">
    <text evidence="32">The CD4-binding region is targeted by the antibody b12.</text>
</comment>
<comment type="subunit">
    <text evidence="32">The mature envelope protein (Env) consists of a homotrimer of non-covalently associated gp120-gp41 heterodimers. The resulting complex protrudes from the virus surface as a spike. There seems to be as few as 10 spikes on the average virion. Surface protein gp120 interacts with host CD4, CCR5 and CXCR4. Gp120 also interacts with the C-type lectins CD209/DC-SIGN and CLEC4M/DC-SIGNR (collectively referred to as DC-SIGN(R)). Gp120 and gp41 interact with GalCer. Gp120 interacts with host ITGA4/ITGB7 complex; on CD4+ T-cells, this interaction results in rapid activation of integrin ITGAL/LFA-1, which facilitates efficient cell-to-cell spreading of HIV-1. Gp120 interacts with cell-associated heparan sulfate; this interaction increases virus infectivity on permissive cells and may be involved in infection of CD4- cells.</text>
</comment>
<feature type="transmembrane region" description="Helical" evidence="33">
    <location>
        <begin position="16"/>
        <end position="41"/>
    </location>
</feature>
<feature type="transmembrane region" description="Helical" evidence="33">
    <location>
        <begin position="661"/>
        <end position="688"/>
    </location>
</feature>
<feature type="transmembrane region" description="Helical" evidence="33">
    <location>
        <begin position="495"/>
        <end position="518"/>
    </location>
</feature>
<dbReference type="GO" id="GO:0019062">
    <property type="term" value="P:virion attachment to host cell"/>
    <property type="evidence" value="ECO:0007669"/>
    <property type="project" value="UniProtKB-UniRule"/>
</dbReference>
<comment type="domain">
    <text evidence="32">Some of the most genetically diverse regions of the viral genome are present in Env. They are called variable regions 1 through 5 (V1 through V5). Coreceptor usage of gp120 is determined mainly by the primary structure of the third variable region (V3) in the outer domain of gp120. The sequence of V3 determines which coreceptor, CCR5 and/or CXCR4 (corresponding to R5/macrophage, X4/T cell and R5X4/T cell and macrophage tropism), is used to trigger the fusion potential of the Env complex, and hence which cells the virus can infect. Binding to CCR5 involves a region adjacent in addition to V3.</text>
</comment>
<keyword evidence="19 32" id="KW-1043">Host membrane</keyword>
<comment type="miscellaneous">
    <text evidence="32">HIV-1 lineages are divided in three main groups, M (for Major), O (for Outlier), and N (for New, or Non-M, Non-O). The vast majority of strains found worldwide belong to the group M. Group O seems to be endemic to and largely confined to Cameroon and neighboring countries in West Central Africa, where these viruses represent a small minority of HIV-1 strains. The group N is represented by a limited number of isolates from Cameroonian persons. The group M is further subdivided in 9 clades or subtypes (A to D, F to H, J and K).</text>
</comment>
<dbReference type="GO" id="GO:0020002">
    <property type="term" value="C:host cell plasma membrane"/>
    <property type="evidence" value="ECO:0007669"/>
    <property type="project" value="UniProtKB-SubCell"/>
</dbReference>
<dbReference type="GO" id="GO:0005198">
    <property type="term" value="F:structural molecule activity"/>
    <property type="evidence" value="ECO:0007669"/>
    <property type="project" value="UniProtKB-UniRule"/>
</dbReference>
<keyword evidence="12 32" id="KW-1162">Viral penetration into host cytoplasm</keyword>
<evidence type="ECO:0000256" key="7">
    <source>
        <dbReference type="ARBA" id="ARBA00022506"/>
    </source>
</evidence>
<feature type="domain" description="Human immunodeficiency virus 1 envelope glycoprotein Gp120" evidence="35">
    <location>
        <begin position="33"/>
        <end position="494"/>
    </location>
</feature>
<sequence length="839" mass="94818">MRVRETQMSWQNWWKWGALILGLGIICSASNNLWVTVYYGVPVWRDANTTLFCASDAKAHETEVHNVWATHACVPTDPNPQEIHLENVTENFNMWKNNMVEQMQEDVISLWDQSLKPCVKLTPLCVTLNCTNAIFNSTSNNDTTNTIGNITDEVRNCTFNMTTVLQDKQQKVQALFYKLDTVQIQNNSSFYRLINCNTSVIKQACPKISFDPIPIHYCAPAGYAIIKCNDKRFNGTGPCKNVSSVQCTHGIKPVVSTQLLLNGSLAEEEIILRSENLTDNAKIIIVHLNKSVTIKCTRPSNNTRTGITIGPGQVFYRTGDIIGDIRKAYCKVNGTQWNESLAQVKEKLREHFNKTPSFKPPSGGDLEIITHHFNCGGEFFYCNTTKLFNDTNTDETIILPCKIKQIINMWQGVGQAMYAPPIKGVINCTSNITGILLTRDGGDSNDTEEIFRPAGGNMKDNWRSELYKYKVVEIEPLGIAPTRAKRRVVERQKRAVGIGAMIFGFLGAAGSTMGAASITLTVQARQLLSGIVQQQSNLLRAIEAQQHLLQLTVWGIKQLQARVLAVERYLKDQKFLGLWGCSGKTICTTSVPWNSSWSNKSFEEIWNNMTWIEWEREISNYTGQIYEILTESQIQQDKNEKDLLELDKWASLWNWFSITNWLWYIKIFIIIVGSLIGLRIIFAVLSIVNRVRQGYSPLSFQTPSHHQREPDRPEEIEEGGGEQGRDRSVRLVNGFLALAWDDLRSLCLFSYHLLRDFILIAARTVGLLLRRGWEGLKYLGNLLIYWSQELKTSAISLFDATAIAIAGGTDRVIEVAQRAGGPLLHIPRRIRQGLERALL</sequence>
<evidence type="ECO:0000256" key="29">
    <source>
        <dbReference type="ARBA" id="ARBA00023280"/>
    </source>
</evidence>
<feature type="topological domain" description="Cytoplasmic" evidence="32">
    <location>
        <begin position="689"/>
        <end position="839"/>
    </location>
</feature>
<dbReference type="InterPro" id="IPR037527">
    <property type="entry name" value="Gp160"/>
</dbReference>
<evidence type="ECO:0000256" key="4">
    <source>
        <dbReference type="ARBA" id="ARBA00004563"/>
    </source>
</evidence>
<evidence type="ECO:0000256" key="14">
    <source>
        <dbReference type="ARBA" id="ARBA00022692"/>
    </source>
</evidence>
<dbReference type="GO" id="GO:0019064">
    <property type="term" value="P:fusion of virus membrane with host plasma membrane"/>
    <property type="evidence" value="ECO:0007669"/>
    <property type="project" value="UniProtKB-UniRule"/>
</dbReference>
<dbReference type="FunFam" id="1.20.5.490:FF:000001">
    <property type="entry name" value="Envelope glycoprotein gp160"/>
    <property type="match status" value="1"/>
</dbReference>
<dbReference type="InterPro" id="IPR036377">
    <property type="entry name" value="Gp120_core_sf"/>
</dbReference>
<dbReference type="CDD" id="cd09909">
    <property type="entry name" value="HIV-1-like_HR1-HR2"/>
    <property type="match status" value="1"/>
</dbReference>
<keyword evidence="29 32" id="KW-0899">Viral immunoevasion</keyword>
<evidence type="ECO:0000256" key="33">
    <source>
        <dbReference type="RuleBase" id="RU363095"/>
    </source>
</evidence>
<feature type="disulfide bond" evidence="32">
    <location>
        <begin position="228"/>
        <end position="239"/>
    </location>
</feature>
<comment type="subcellular location">
    <subcellularLocation>
        <location evidence="3">Host cell membrane</location>
        <topology evidence="3">Peripheral membrane protein</topology>
    </subcellularLocation>
    <subcellularLocation>
        <location evidence="1">Host cell membrane</location>
        <topology evidence="1">Single-pass type I membrane protein</topology>
    </subcellularLocation>
    <subcellularLocation>
        <location evidence="2">Host endosome membrane</location>
        <topology evidence="2">Peripheral membrane protein</topology>
    </subcellularLocation>
    <subcellularLocation>
        <location evidence="5">Host endosome membrane</location>
        <topology evidence="5">Single-pass type I membrane protein</topology>
    </subcellularLocation>
    <subcellularLocation>
        <location evidence="6">Virion membrane</location>
        <topology evidence="6">Peripheral membrane protein</topology>
    </subcellularLocation>
    <subcellularLocation>
        <location evidence="4">Virion membrane</location>
        <topology evidence="4">Single-pass type I membrane protein</topology>
    </subcellularLocation>
</comment>
<comment type="PTM">
    <text evidence="32">Palmitoylation of the transmembrane protein and of Env polyprotein (prior to its proteolytic cleavage) is essential for their association with host cell membrane lipid rafts. Palmitoylation is therefore required for envelope trafficking to classical lipid rafts, but not for viral replication.</text>
</comment>
<evidence type="ECO:0000256" key="21">
    <source>
        <dbReference type="ARBA" id="ARBA00022890"/>
    </source>
</evidence>
<evidence type="ECO:0000256" key="27">
    <source>
        <dbReference type="ARBA" id="ARBA00023157"/>
    </source>
</evidence>
<evidence type="ECO:0000256" key="30">
    <source>
        <dbReference type="ARBA" id="ARBA00023288"/>
    </source>
</evidence>
<keyword evidence="7 32" id="KW-1168">Fusion of virus membrane with host membrane</keyword>
<feature type="chain" id="PRO_5027188685" description="Envelope glycoprotein gp160" evidence="32">
    <location>
        <begin position="32"/>
        <end position="839"/>
    </location>
</feature>
<dbReference type="GO" id="GO:1903911">
    <property type="term" value="P:positive regulation of receptor clustering"/>
    <property type="evidence" value="ECO:0007669"/>
    <property type="project" value="UniProtKB-UniRule"/>
</dbReference>
<keyword evidence="8 32" id="KW-1170">Fusion of virus membrane with host endosomal membrane</keyword>
<keyword evidence="25 32" id="KW-0472">Membrane</keyword>
<evidence type="ECO:0000256" key="32">
    <source>
        <dbReference type="HAMAP-Rule" id="MF_04083"/>
    </source>
</evidence>
<accession>A0A6J3W8X2</accession>
<evidence type="ECO:0000259" key="35">
    <source>
        <dbReference type="Pfam" id="PF00516"/>
    </source>
</evidence>
<comment type="PTM">
    <text evidence="32">Highly glycosylated by host. The high number of glycan on the protein is reffered to as 'glycan shield' because it contributes to hide protein sequence from adaptive immune system.</text>
</comment>
<keyword evidence="9 32" id="KW-1032">Host cell membrane</keyword>
<dbReference type="HAMAP" id="MF_04083">
    <property type="entry name" value="HIV_ENV"/>
    <property type="match status" value="1"/>
</dbReference>
<dbReference type="InterPro" id="IPR000777">
    <property type="entry name" value="HIV1_Gp120"/>
</dbReference>
<evidence type="ECO:0000313" key="37">
    <source>
        <dbReference type="EMBL" id="AUZ99972.1"/>
    </source>
</evidence>
<dbReference type="SUPFAM" id="SSF56502">
    <property type="entry name" value="gp120 core"/>
    <property type="match status" value="2"/>
</dbReference>
<evidence type="ECO:0000256" key="15">
    <source>
        <dbReference type="ARBA" id="ARBA00022703"/>
    </source>
</evidence>
<dbReference type="InterPro" id="IPR000328">
    <property type="entry name" value="GP41-like"/>
</dbReference>
<feature type="short sequence motif" description="YXXL motif; contains endocytosis signal" evidence="32">
    <location>
        <begin position="695"/>
        <end position="698"/>
    </location>
</feature>
<keyword evidence="20 32" id="KW-0261">Viral envelope protein</keyword>
<feature type="region of interest" description="CD4-binding loop" evidence="32">
    <location>
        <begin position="361"/>
        <end position="371"/>
    </location>
</feature>
<dbReference type="Gene3D" id="1.10.287.210">
    <property type="match status" value="1"/>
</dbReference>
<feature type="domain" description="Retroviral envelope protein GP41-like" evidence="36">
    <location>
        <begin position="513"/>
        <end position="704"/>
    </location>
</feature>
<keyword evidence="23 32" id="KW-1039">Host endosome</keyword>
<name>A0A6J3W8X2_HV1</name>
<evidence type="ECO:0000256" key="16">
    <source>
        <dbReference type="ARBA" id="ARBA00022729"/>
    </source>
</evidence>
<dbReference type="FunFam" id="2.170.40.20:FF:000004">
    <property type="entry name" value="Envelope glycoprotein gp160"/>
    <property type="match status" value="1"/>
</dbReference>
<organism evidence="37">
    <name type="scientific">Human immunodeficiency virus type 1</name>
    <name type="common">HIV-1</name>
    <dbReference type="NCBI Taxonomy" id="11676"/>
    <lineage>
        <taxon>Viruses</taxon>
        <taxon>Riboviria</taxon>
        <taxon>Pararnavirae</taxon>
        <taxon>Artverviricota</taxon>
        <taxon>Revtraviricetes</taxon>
        <taxon>Ortervirales</taxon>
        <taxon>Retroviridae</taxon>
        <taxon>Orthoretrovirinae</taxon>
        <taxon>Lentivirus</taxon>
        <taxon>Lentivirus humimdef1</taxon>
    </lineage>
</organism>
<evidence type="ECO:0000256" key="2">
    <source>
        <dbReference type="ARBA" id="ARBA00004433"/>
    </source>
</evidence>
<comment type="function">
    <text evidence="32">Transmembrane protein gp41: Acts as a class I viral fusion protein. Under the current model, the protein has at least 3 conformational states: pre-fusion native state, pre-hairpin intermediate state, and post-fusion hairpin state. During fusion of viral and target intracellular membranes, the coiled coil regions (heptad repeats) assume a trimer-of-hairpins structure, positioning the fusion peptide in close proximity to the C-terminal region of the ectodomain. The formation of this structure appears to drive apposition and subsequent fusion of viral and target cell membranes. Complete fusion occurs in host cell endosomes and is dynamin-dependent, however some lipid transfer might occur at the plasma membrane. The virus undergoes clathrin-dependent internalization long before endosomal fusion, thus minimizing the surface exposure of conserved viral epitopes during fusion and reducing the efficacy of inhibitors targeting these epitopes. Membranes fusion leads to delivery of the nucleocapsid into the cytoplasm.</text>
</comment>
<dbReference type="GO" id="GO:0016020">
    <property type="term" value="C:membrane"/>
    <property type="evidence" value="ECO:0007669"/>
    <property type="project" value="UniProtKB-UniRule"/>
</dbReference>
<keyword evidence="15 32" id="KW-0053">Apoptosis</keyword>
<evidence type="ECO:0000256" key="20">
    <source>
        <dbReference type="ARBA" id="ARBA00022879"/>
    </source>
</evidence>
<evidence type="ECO:0000256" key="9">
    <source>
        <dbReference type="ARBA" id="ARBA00022511"/>
    </source>
</evidence>
<comment type="domain">
    <text evidence="32">The membrane proximal external region (MPER) present in gp41 is a tryptophan-rich region recognized by the antibodies 2F5, Z13, and 4E10. MPER seems to play a role in fusion.</text>
</comment>
<feature type="coiled-coil region" evidence="32">
    <location>
        <begin position="616"/>
        <end position="650"/>
    </location>
</feature>
<dbReference type="GO" id="GO:1903908">
    <property type="term" value="P:positive regulation of plasma membrane raft polarization"/>
    <property type="evidence" value="ECO:0007669"/>
    <property type="project" value="UniProtKB-UniRule"/>
</dbReference>
<evidence type="ECO:0000256" key="1">
    <source>
        <dbReference type="ARBA" id="ARBA00004402"/>
    </source>
</evidence>
<comment type="domain">
    <text evidence="32 33">The 17 amino acids long immunosuppressive region is present in many retroviral envelope proteins. Synthetic peptides derived from this relatively conserved sequence inhibit immune function in vitro and in vivo.</text>
</comment>
<feature type="disulfide bond" evidence="32">
    <location>
        <begin position="218"/>
        <end position="247"/>
    </location>
</feature>
<comment type="function">
    <text evidence="32">Envelope glycoprotein gp160: Oligomerizes in the host endoplasmic reticulum into predominantly trimers. In a second time, gp160 transits in the host Golgi, where glycosylation is completed. The precursor is then proteolytically cleaved in the trans-Golgi and thereby activated by cellular furin or furin-like proteases to produce gp120 and gp41.</text>
</comment>
<dbReference type="Pfam" id="PF00517">
    <property type="entry name" value="GP41"/>
    <property type="match status" value="1"/>
</dbReference>
<keyword evidence="14 32" id="KW-0812">Transmembrane</keyword>
<keyword evidence="28 32" id="KW-0325">Glycoprotein</keyword>
<comment type="miscellaneous">
    <text evidence="32">Inhibitors targeting HIV-1 viral envelope proteins are used as antiretroviral drugs. Attachment of virions to the cell surface via non-specific interactions and CD4 binding can be blocked by inhibitors that include cyanovirin-N, cyclotriazadisulfonamide analogs, PRO 2000, TNX 355 and PRO 542. In addition, BMS 806 can block CD4-induced conformational changes. Env interactions with the coreceptor molecules can be targeted by CCR5 antagonists including SCH-D, maraviroc (UK 427857) and aplaviroc (GW 873140), and the CXCR4 antagonist AMD 070. Fusion of viral and cellular membranes can be inhibited by peptides such as enfuvirtide and tifuvirtide (T 1249). Resistance to inhibitors associated with mutations in Env are observed. Most of the time, single mutations confer only a modest reduction in drug susceptibility. Combination of several mutations is usually required to develop a high-level drug resistance.</text>
</comment>
<evidence type="ECO:0000256" key="23">
    <source>
        <dbReference type="ARBA" id="ARBA00023046"/>
    </source>
</evidence>
<dbReference type="GO" id="GO:0039654">
    <property type="term" value="P:fusion of virus membrane with host endosome membrane"/>
    <property type="evidence" value="ECO:0007669"/>
    <property type="project" value="UniProtKB-UniRule"/>
</dbReference>